<evidence type="ECO:0000313" key="6">
    <source>
        <dbReference type="Proteomes" id="UP001634394"/>
    </source>
</evidence>
<dbReference type="PANTHER" id="PTHR45725">
    <property type="entry name" value="FORMIN HOMOLOGY 2 FAMILY MEMBER"/>
    <property type="match status" value="1"/>
</dbReference>
<dbReference type="InterPro" id="IPR015425">
    <property type="entry name" value="FH2_Formin"/>
</dbReference>
<dbReference type="PROSITE" id="PS50003">
    <property type="entry name" value="PH_DOMAIN"/>
    <property type="match status" value="1"/>
</dbReference>
<evidence type="ECO:0000259" key="3">
    <source>
        <dbReference type="PROSITE" id="PS50003"/>
    </source>
</evidence>
<feature type="domain" description="FH2" evidence="4">
    <location>
        <begin position="540"/>
        <end position="916"/>
    </location>
</feature>
<feature type="compositionally biased region" description="Pro residues" evidence="2">
    <location>
        <begin position="516"/>
        <end position="536"/>
    </location>
</feature>
<dbReference type="InterPro" id="IPR001849">
    <property type="entry name" value="PH_domain"/>
</dbReference>
<gene>
    <name evidence="5" type="ORF">ACJMK2_009368</name>
</gene>
<dbReference type="AlphaFoldDB" id="A0ABD3VD90"/>
<evidence type="ECO:0000256" key="2">
    <source>
        <dbReference type="SAM" id="MobiDB-lite"/>
    </source>
</evidence>
<dbReference type="InterPro" id="IPR011993">
    <property type="entry name" value="PH-like_dom_sf"/>
</dbReference>
<dbReference type="SMART" id="SM00498">
    <property type="entry name" value="FH2"/>
    <property type="match status" value="1"/>
</dbReference>
<sequence>MLRPYGLTKVSTKSENQHFIYNSTKNFFPKIQSENIDFAIKRINLIEKGFVKKKFDFDELIQFDSEDNLHIVVKFRGTSLEFDADTAEEKYAICHFLNYINGDESNTSDNTADASTAGENESIFNNFPVQLRARKQILKEGIMEKKGNTKIPTWSKRRVKVCPGEFSYFKPDDEVALNVVQLWANTSSVLPHGNNGIIVTVKERAYQFKLTGESKQNTESERKEWIKAFQEACKNMRSTLVMIEKTQKSRHALRIQDINYNFDEATQAVQQLDDVIDEESTRGIDPHTDKRQNYLSVVEKTTPMKPLPTKDRAKPPAIGNLKHKVETNPAQEYSDDNIYNEIPEPEIDYSPPRSPTQSKSQKSFNHGQVLRVVSGNYEKNIKTSPSTDVDDNNRTSGAYSKVIKTRSEMTVVDDAGAKSVTNMEGNSPGKSVLTSRPETLSNTITNNVAPVDTKMPEAAKEARDGIKIKDPILKRTESTPIENSHTEDAIYENNIDVKALVTRIEAESAPKSPLITPHPPAFPVPPPIAPPPPPPNKTQSDRNDSSKLRLKQVHWNKIPKNVFQNTIWKRCQDVSNKLQLSLLEDQFSLAERDVPQTIGFKTSGKQLLIDPKRAQNLGILINGLKLNGTGRLQEALNSVSEDQMFPSEKLTTIRRYQPTQDEIDMYRQYLGREHELHDVDRFMIELSNIQCLSVRLDLVLTLWDFPRQYEAIEQLVELVHAACDELTSNVQLLSVLEYILAIGNHLNSSWSDSVKGFQLSSMDKIMDIKGRSANYTMVHFLVDQLQLTDPSLMTWPDTVLSVKKCQDCSVKAVAAEAEVLKGDLQKMKKNLKTIKGKLKSPTRQDLKFQQEAQTLVINYEMNIEKLERRSNELHIKYRKLLEYFGEPMFQRSEELFGCIARFTDKFRQAVKETESK</sequence>
<keyword evidence="6" id="KW-1185">Reference proteome</keyword>
<accession>A0ABD3VD90</accession>
<feature type="region of interest" description="Disordered" evidence="2">
    <location>
        <begin position="510"/>
        <end position="546"/>
    </location>
</feature>
<feature type="coiled-coil region" evidence="1">
    <location>
        <begin position="810"/>
        <end position="883"/>
    </location>
</feature>
<dbReference type="Gene3D" id="1.20.58.2220">
    <property type="entry name" value="Formin, FH2 domain"/>
    <property type="match status" value="1"/>
</dbReference>
<comment type="caution">
    <text evidence="5">The sequence shown here is derived from an EMBL/GenBank/DDBJ whole genome shotgun (WGS) entry which is preliminary data.</text>
</comment>
<evidence type="ECO:0000256" key="1">
    <source>
        <dbReference type="SAM" id="Coils"/>
    </source>
</evidence>
<proteinExistence type="predicted"/>
<dbReference type="Pfam" id="PF02181">
    <property type="entry name" value="FH2"/>
    <property type="match status" value="1"/>
</dbReference>
<dbReference type="EMBL" id="JBJQND010000012">
    <property type="protein sequence ID" value="KAL3859136.1"/>
    <property type="molecule type" value="Genomic_DNA"/>
</dbReference>
<dbReference type="InterPro" id="IPR051425">
    <property type="entry name" value="Formin_Homology"/>
</dbReference>
<keyword evidence="1" id="KW-0175">Coiled coil</keyword>
<dbReference type="SUPFAM" id="SSF50729">
    <property type="entry name" value="PH domain-like"/>
    <property type="match status" value="1"/>
</dbReference>
<feature type="region of interest" description="Disordered" evidence="2">
    <location>
        <begin position="324"/>
        <end position="367"/>
    </location>
</feature>
<dbReference type="Gene3D" id="2.30.29.30">
    <property type="entry name" value="Pleckstrin-homology domain (PH domain)/Phosphotyrosine-binding domain (PTB)"/>
    <property type="match status" value="1"/>
</dbReference>
<protein>
    <submittedName>
        <fullName evidence="5">Uncharacterized protein</fullName>
    </submittedName>
</protein>
<dbReference type="InterPro" id="IPR042201">
    <property type="entry name" value="FH2_Formin_sf"/>
</dbReference>
<feature type="domain" description="PH" evidence="3">
    <location>
        <begin position="136"/>
        <end position="234"/>
    </location>
</feature>
<evidence type="ECO:0000313" key="5">
    <source>
        <dbReference type="EMBL" id="KAL3859136.1"/>
    </source>
</evidence>
<dbReference type="PANTHER" id="PTHR45725:SF10">
    <property type="entry name" value="FH2 DOMAIN-CONTAINING PROTEIN"/>
    <property type="match status" value="1"/>
</dbReference>
<organism evidence="5 6">
    <name type="scientific">Sinanodonta woodiana</name>
    <name type="common">Chinese pond mussel</name>
    <name type="synonym">Anodonta woodiana</name>
    <dbReference type="NCBI Taxonomy" id="1069815"/>
    <lineage>
        <taxon>Eukaryota</taxon>
        <taxon>Metazoa</taxon>
        <taxon>Spiralia</taxon>
        <taxon>Lophotrochozoa</taxon>
        <taxon>Mollusca</taxon>
        <taxon>Bivalvia</taxon>
        <taxon>Autobranchia</taxon>
        <taxon>Heteroconchia</taxon>
        <taxon>Palaeoheterodonta</taxon>
        <taxon>Unionida</taxon>
        <taxon>Unionoidea</taxon>
        <taxon>Unionidae</taxon>
        <taxon>Unioninae</taxon>
        <taxon>Sinanodonta</taxon>
    </lineage>
</organism>
<dbReference type="Proteomes" id="UP001634394">
    <property type="component" value="Unassembled WGS sequence"/>
</dbReference>
<dbReference type="Pfam" id="PF00169">
    <property type="entry name" value="PH"/>
    <property type="match status" value="1"/>
</dbReference>
<name>A0ABD3VD90_SINWO</name>
<feature type="compositionally biased region" description="Polar residues" evidence="2">
    <location>
        <begin position="355"/>
        <end position="366"/>
    </location>
</feature>
<dbReference type="PROSITE" id="PS51444">
    <property type="entry name" value="FH2"/>
    <property type="match status" value="1"/>
</dbReference>
<dbReference type="SUPFAM" id="SSF101447">
    <property type="entry name" value="Formin homology 2 domain (FH2 domain)"/>
    <property type="match status" value="1"/>
</dbReference>
<dbReference type="CDD" id="cd00821">
    <property type="entry name" value="PH"/>
    <property type="match status" value="1"/>
</dbReference>
<reference evidence="5 6" key="1">
    <citation type="submission" date="2024-11" db="EMBL/GenBank/DDBJ databases">
        <title>Chromosome-level genome assembly of the freshwater bivalve Anodonta woodiana.</title>
        <authorList>
            <person name="Chen X."/>
        </authorList>
    </citation>
    <scope>NUCLEOTIDE SEQUENCE [LARGE SCALE GENOMIC DNA]</scope>
    <source>
        <strain evidence="5">MN2024</strain>
        <tissue evidence="5">Gills</tissue>
    </source>
</reference>
<evidence type="ECO:0000259" key="4">
    <source>
        <dbReference type="PROSITE" id="PS51444"/>
    </source>
</evidence>
<dbReference type="SMART" id="SM00233">
    <property type="entry name" value="PH"/>
    <property type="match status" value="1"/>
</dbReference>